<feature type="transmembrane region" description="Helical" evidence="10">
    <location>
        <begin position="94"/>
        <end position="111"/>
    </location>
</feature>
<evidence type="ECO:0000313" key="12">
    <source>
        <dbReference type="Proteomes" id="UP000011864"/>
    </source>
</evidence>
<reference evidence="11 12" key="1">
    <citation type="journal article" date="2013" name="Genome Announc.">
        <title>Complete Genome Sequence of Glaciecola psychrophila Strain 170T.</title>
        <authorList>
            <person name="Yin J."/>
            <person name="Chen J."/>
            <person name="Liu G."/>
            <person name="Yu Y."/>
            <person name="Song L."/>
            <person name="Wang X."/>
            <person name="Qu X."/>
        </authorList>
    </citation>
    <scope>NUCLEOTIDE SEQUENCE [LARGE SCALE GENOMIC DNA]</scope>
    <source>
        <strain evidence="11 12">170</strain>
    </source>
</reference>
<dbReference type="STRING" id="1129794.C427_3598"/>
<keyword evidence="6" id="KW-1003">Cell membrane</keyword>
<dbReference type="EMBL" id="CP003837">
    <property type="protein sequence ID" value="AGH45706.1"/>
    <property type="molecule type" value="Genomic_DNA"/>
</dbReference>
<accession>M4RQ35</accession>
<evidence type="ECO:0000256" key="5">
    <source>
        <dbReference type="ARBA" id="ARBA00022448"/>
    </source>
</evidence>
<evidence type="ECO:0000256" key="10">
    <source>
        <dbReference type="SAM" id="Phobius"/>
    </source>
</evidence>
<evidence type="ECO:0000313" key="11">
    <source>
        <dbReference type="EMBL" id="AGH45706.1"/>
    </source>
</evidence>
<dbReference type="GO" id="GO:0034257">
    <property type="term" value="F:nicotinamide riboside transmembrane transporter activity"/>
    <property type="evidence" value="ECO:0007669"/>
    <property type="project" value="InterPro"/>
</dbReference>
<keyword evidence="12" id="KW-1185">Reference proteome</keyword>
<comment type="subcellular location">
    <subcellularLocation>
        <location evidence="2">Cell membrane</location>
        <topology evidence="2">Multi-pass membrane protein</topology>
    </subcellularLocation>
</comment>
<dbReference type="GO" id="GO:0005886">
    <property type="term" value="C:plasma membrane"/>
    <property type="evidence" value="ECO:0007669"/>
    <property type="project" value="UniProtKB-SubCell"/>
</dbReference>
<evidence type="ECO:0000256" key="6">
    <source>
        <dbReference type="ARBA" id="ARBA00022475"/>
    </source>
</evidence>
<gene>
    <name evidence="11" type="ORF">C427_3598</name>
</gene>
<dbReference type="PANTHER" id="PTHR36122:SF2">
    <property type="entry name" value="NICOTINAMIDE RIBOSIDE TRANSPORTER PNUC"/>
    <property type="match status" value="1"/>
</dbReference>
<dbReference type="AlphaFoldDB" id="M4RQ35"/>
<keyword evidence="5" id="KW-0813">Transport</keyword>
<comment type="function">
    <text evidence="1">Required for nicotinamide riboside transport across the inner membrane.</text>
</comment>
<evidence type="ECO:0000256" key="8">
    <source>
        <dbReference type="ARBA" id="ARBA00022989"/>
    </source>
</evidence>
<feature type="transmembrane region" description="Helical" evidence="10">
    <location>
        <begin position="67"/>
        <end position="87"/>
    </location>
</feature>
<feature type="transmembrane region" description="Helical" evidence="10">
    <location>
        <begin position="6"/>
        <end position="22"/>
    </location>
</feature>
<evidence type="ECO:0000256" key="7">
    <source>
        <dbReference type="ARBA" id="ARBA00022692"/>
    </source>
</evidence>
<organism evidence="11 12">
    <name type="scientific">Paraglaciecola psychrophila 170</name>
    <dbReference type="NCBI Taxonomy" id="1129794"/>
    <lineage>
        <taxon>Bacteria</taxon>
        <taxon>Pseudomonadati</taxon>
        <taxon>Pseudomonadota</taxon>
        <taxon>Gammaproteobacteria</taxon>
        <taxon>Alteromonadales</taxon>
        <taxon>Alteromonadaceae</taxon>
        <taxon>Paraglaciecola</taxon>
    </lineage>
</organism>
<dbReference type="Proteomes" id="UP000011864">
    <property type="component" value="Chromosome"/>
</dbReference>
<protein>
    <recommendedName>
        <fullName evidence="4">Nicotinamide riboside transporter PnuC</fullName>
    </recommendedName>
</protein>
<proteinExistence type="inferred from homology"/>
<dbReference type="Pfam" id="PF04973">
    <property type="entry name" value="NMN_transporter"/>
    <property type="match status" value="1"/>
</dbReference>
<dbReference type="PATRIC" id="fig|1129794.4.peg.3579"/>
<dbReference type="PANTHER" id="PTHR36122">
    <property type="entry name" value="NICOTINAMIDE RIBOSIDE TRANSPORTER PNUC"/>
    <property type="match status" value="1"/>
</dbReference>
<name>M4RQ35_9ALTE</name>
<keyword evidence="8 10" id="KW-1133">Transmembrane helix</keyword>
<dbReference type="HOGENOM" id="CLU_1757092_0_0_6"/>
<sequence length="148" mass="16858">MSLPFHTGLNFYYLIMAVYGLIKWRDSHADTLLVQSWPISRHVICIVGLTIGALILSHFASTVLDANYIYLDAFITVFSVFTTLLVAHKVRENWLYWIVINLFAAYLYFANDLALTGILFLCYTGFAVYGFIQWGIEPTTEEGQTEAL</sequence>
<evidence type="ECO:0000256" key="9">
    <source>
        <dbReference type="ARBA" id="ARBA00023136"/>
    </source>
</evidence>
<evidence type="ECO:0000256" key="3">
    <source>
        <dbReference type="ARBA" id="ARBA00006669"/>
    </source>
</evidence>
<keyword evidence="7 10" id="KW-0812">Transmembrane</keyword>
<keyword evidence="9 10" id="KW-0472">Membrane</keyword>
<feature type="transmembrane region" description="Helical" evidence="10">
    <location>
        <begin position="117"/>
        <end position="136"/>
    </location>
</feature>
<dbReference type="KEGG" id="gps:C427_3598"/>
<dbReference type="eggNOG" id="COG3201">
    <property type="taxonomic scope" value="Bacteria"/>
</dbReference>
<dbReference type="InterPro" id="IPR006419">
    <property type="entry name" value="NMN_transpt_PnuC"/>
</dbReference>
<feature type="transmembrane region" description="Helical" evidence="10">
    <location>
        <begin position="43"/>
        <end position="61"/>
    </location>
</feature>
<evidence type="ECO:0000256" key="4">
    <source>
        <dbReference type="ARBA" id="ARBA00017522"/>
    </source>
</evidence>
<comment type="similarity">
    <text evidence="3">Belongs to the nicotinamide ribonucleoside (NR) uptake permease (TC 4.B.1) family.</text>
</comment>
<evidence type="ECO:0000256" key="1">
    <source>
        <dbReference type="ARBA" id="ARBA00002672"/>
    </source>
</evidence>
<evidence type="ECO:0000256" key="2">
    <source>
        <dbReference type="ARBA" id="ARBA00004651"/>
    </source>
</evidence>